<dbReference type="PRINTS" id="PR00792">
    <property type="entry name" value="PEPSIN"/>
</dbReference>
<evidence type="ECO:0000256" key="3">
    <source>
        <dbReference type="ARBA" id="ARBA00022525"/>
    </source>
</evidence>
<name>A0AA36CRR7_9BILA</name>
<evidence type="ECO:0000256" key="7">
    <source>
        <dbReference type="ARBA" id="ARBA00022801"/>
    </source>
</evidence>
<dbReference type="InterPro" id="IPR033121">
    <property type="entry name" value="PEPTIDASE_A1"/>
</dbReference>
<keyword evidence="9" id="KW-1015">Disulfide bond</keyword>
<feature type="signal peptide" evidence="11">
    <location>
        <begin position="1"/>
        <end position="18"/>
    </location>
</feature>
<dbReference type="Gene3D" id="2.40.70.10">
    <property type="entry name" value="Acid Proteases"/>
    <property type="match status" value="2"/>
</dbReference>
<evidence type="ECO:0000256" key="1">
    <source>
        <dbReference type="ARBA" id="ARBA00004613"/>
    </source>
</evidence>
<protein>
    <recommendedName>
        <fullName evidence="12">Peptidase A1 domain-containing protein</fullName>
    </recommendedName>
</protein>
<evidence type="ECO:0000256" key="6">
    <source>
        <dbReference type="ARBA" id="ARBA00022750"/>
    </source>
</evidence>
<dbReference type="PROSITE" id="PS51767">
    <property type="entry name" value="PEPTIDASE_A1"/>
    <property type="match status" value="1"/>
</dbReference>
<keyword evidence="14" id="KW-1185">Reference proteome</keyword>
<evidence type="ECO:0000259" key="12">
    <source>
        <dbReference type="PROSITE" id="PS51767"/>
    </source>
</evidence>
<keyword evidence="10" id="KW-0325">Glycoprotein</keyword>
<keyword evidence="3" id="KW-0964">Secreted</keyword>
<dbReference type="GO" id="GO:0005764">
    <property type="term" value="C:lysosome"/>
    <property type="evidence" value="ECO:0007669"/>
    <property type="project" value="TreeGrafter"/>
</dbReference>
<dbReference type="EMBL" id="CATQJA010002626">
    <property type="protein sequence ID" value="CAJ0574114.1"/>
    <property type="molecule type" value="Genomic_DNA"/>
</dbReference>
<organism evidence="13 14">
    <name type="scientific">Mesorhabditis spiculigera</name>
    <dbReference type="NCBI Taxonomy" id="96644"/>
    <lineage>
        <taxon>Eukaryota</taxon>
        <taxon>Metazoa</taxon>
        <taxon>Ecdysozoa</taxon>
        <taxon>Nematoda</taxon>
        <taxon>Chromadorea</taxon>
        <taxon>Rhabditida</taxon>
        <taxon>Rhabditina</taxon>
        <taxon>Rhabditomorpha</taxon>
        <taxon>Rhabditoidea</taxon>
        <taxon>Rhabditidae</taxon>
        <taxon>Mesorhabditinae</taxon>
        <taxon>Mesorhabditis</taxon>
    </lineage>
</organism>
<accession>A0AA36CRR7</accession>
<dbReference type="GO" id="GO:0004190">
    <property type="term" value="F:aspartic-type endopeptidase activity"/>
    <property type="evidence" value="ECO:0007669"/>
    <property type="project" value="UniProtKB-KW"/>
</dbReference>
<comment type="subcellular location">
    <subcellularLocation>
        <location evidence="1">Secreted</location>
    </subcellularLocation>
</comment>
<evidence type="ECO:0000256" key="2">
    <source>
        <dbReference type="ARBA" id="ARBA00007447"/>
    </source>
</evidence>
<comment type="caution">
    <text evidence="13">The sequence shown here is derived from an EMBL/GenBank/DDBJ whole genome shotgun (WGS) entry which is preliminary data.</text>
</comment>
<dbReference type="InterPro" id="IPR001461">
    <property type="entry name" value="Aspartic_peptidase_A1"/>
</dbReference>
<evidence type="ECO:0000256" key="9">
    <source>
        <dbReference type="ARBA" id="ARBA00023157"/>
    </source>
</evidence>
<dbReference type="FunFam" id="2.40.70.10:FF:000058">
    <property type="entry name" value="ASpartyl Protease"/>
    <property type="match status" value="1"/>
</dbReference>
<evidence type="ECO:0000256" key="4">
    <source>
        <dbReference type="ARBA" id="ARBA00022670"/>
    </source>
</evidence>
<feature type="chain" id="PRO_5041222329" description="Peptidase A1 domain-containing protein" evidence="11">
    <location>
        <begin position="19"/>
        <end position="357"/>
    </location>
</feature>
<gene>
    <name evidence="13" type="ORF">MSPICULIGERA_LOCUS12455</name>
</gene>
<comment type="similarity">
    <text evidence="2">Belongs to the peptidase A1 family.</text>
</comment>
<dbReference type="GO" id="GO:0005576">
    <property type="term" value="C:extracellular region"/>
    <property type="evidence" value="ECO:0007669"/>
    <property type="project" value="UniProtKB-SubCell"/>
</dbReference>
<dbReference type="Proteomes" id="UP001177023">
    <property type="component" value="Unassembled WGS sequence"/>
</dbReference>
<feature type="non-terminal residue" evidence="13">
    <location>
        <position position="357"/>
    </location>
</feature>
<dbReference type="AlphaFoldDB" id="A0AA36CRR7"/>
<evidence type="ECO:0000256" key="8">
    <source>
        <dbReference type="ARBA" id="ARBA00023145"/>
    </source>
</evidence>
<dbReference type="PANTHER" id="PTHR47966">
    <property type="entry name" value="BETA-SITE APP-CLEAVING ENZYME, ISOFORM A-RELATED"/>
    <property type="match status" value="1"/>
</dbReference>
<dbReference type="GO" id="GO:0006508">
    <property type="term" value="P:proteolysis"/>
    <property type="evidence" value="ECO:0007669"/>
    <property type="project" value="UniProtKB-KW"/>
</dbReference>
<evidence type="ECO:0000313" key="14">
    <source>
        <dbReference type="Proteomes" id="UP001177023"/>
    </source>
</evidence>
<dbReference type="Pfam" id="PF00026">
    <property type="entry name" value="Asp"/>
    <property type="match status" value="1"/>
</dbReference>
<dbReference type="PANTHER" id="PTHR47966:SF45">
    <property type="entry name" value="PEPTIDASE A1 DOMAIN-CONTAINING PROTEIN"/>
    <property type="match status" value="1"/>
</dbReference>
<evidence type="ECO:0000313" key="13">
    <source>
        <dbReference type="EMBL" id="CAJ0574114.1"/>
    </source>
</evidence>
<sequence length="357" mass="39941">MKPLLLLLLAVLATFALAEVYQHKLIKIESRRRRMMRAGTWRAHLQKRAVMRALRPHRRDGYPQKVYDWDDEEYLGNITIGTPEQPFRKDGWPWEIEYGTGSADGFQGIDTVRFGEPGTKQLVVPSTTFGQAEEIADFFADDPIDGILGLAFTAISVNDVTPPLVNAINLGVLTNPIFTVFLMHQFDGEGVYGGVFTYGDLDKTNCGDLIAYQTLSSATYWEYKLDYVSAGGFDTKLGLYAISDTGTSFIGGPQYDTDKIAAGYGATWNDEDQVYEIDCKANLGPFAVTIGGIVYNIQKNNMIVPSDQPGNCWLALFPFDSLFIPPQWILGDPFIRQYCHTFDYGRQRIGFSPSLQK</sequence>
<keyword evidence="7" id="KW-0378">Hydrolase</keyword>
<dbReference type="CDD" id="cd05471">
    <property type="entry name" value="pepsin_like"/>
    <property type="match status" value="1"/>
</dbReference>
<evidence type="ECO:0000256" key="11">
    <source>
        <dbReference type="SAM" id="SignalP"/>
    </source>
</evidence>
<keyword evidence="8" id="KW-0865">Zymogen</keyword>
<proteinExistence type="inferred from homology"/>
<keyword evidence="4" id="KW-0645">Protease</keyword>
<dbReference type="InterPro" id="IPR021109">
    <property type="entry name" value="Peptidase_aspartic_dom_sf"/>
</dbReference>
<keyword evidence="6" id="KW-0064">Aspartyl protease</keyword>
<keyword evidence="5 11" id="KW-0732">Signal</keyword>
<reference evidence="13" key="1">
    <citation type="submission" date="2023-06" db="EMBL/GenBank/DDBJ databases">
        <authorList>
            <person name="Delattre M."/>
        </authorList>
    </citation>
    <scope>NUCLEOTIDE SEQUENCE</scope>
    <source>
        <strain evidence="13">AF72</strain>
    </source>
</reference>
<dbReference type="SUPFAM" id="SSF50630">
    <property type="entry name" value="Acid proteases"/>
    <property type="match status" value="1"/>
</dbReference>
<feature type="domain" description="Peptidase A1" evidence="12">
    <location>
        <begin position="1"/>
        <end position="352"/>
    </location>
</feature>
<evidence type="ECO:0000256" key="10">
    <source>
        <dbReference type="ARBA" id="ARBA00023180"/>
    </source>
</evidence>
<dbReference type="InterPro" id="IPR034164">
    <property type="entry name" value="Pepsin-like_dom"/>
</dbReference>
<evidence type="ECO:0000256" key="5">
    <source>
        <dbReference type="ARBA" id="ARBA00022729"/>
    </source>
</evidence>